<evidence type="ECO:0000313" key="3">
    <source>
        <dbReference type="Proteomes" id="UP000663870"/>
    </source>
</evidence>
<accession>A0A816A4V8</accession>
<dbReference type="Proteomes" id="UP000663854">
    <property type="component" value="Unassembled WGS sequence"/>
</dbReference>
<evidence type="ECO:0000313" key="1">
    <source>
        <dbReference type="EMBL" id="CAF1329047.1"/>
    </source>
</evidence>
<reference evidence="2" key="1">
    <citation type="submission" date="2021-02" db="EMBL/GenBank/DDBJ databases">
        <authorList>
            <person name="Nowell W R."/>
        </authorList>
    </citation>
    <scope>NUCLEOTIDE SEQUENCE</scope>
</reference>
<dbReference type="EMBL" id="CAJNOL010004553">
    <property type="protein sequence ID" value="CAF1590486.1"/>
    <property type="molecule type" value="Genomic_DNA"/>
</dbReference>
<proteinExistence type="predicted"/>
<dbReference type="Proteomes" id="UP000663870">
    <property type="component" value="Unassembled WGS sequence"/>
</dbReference>
<dbReference type="AlphaFoldDB" id="A0A816A4V8"/>
<name>A0A816A4V8_9BILA</name>
<comment type="caution">
    <text evidence="2">The sequence shown here is derived from an EMBL/GenBank/DDBJ whole genome shotgun (WGS) entry which is preliminary data.</text>
</comment>
<gene>
    <name evidence="2" type="ORF">JXQ802_LOCUS47177</name>
    <name evidence="1" type="ORF">PYM288_LOCUS31312</name>
</gene>
<sequence length="122" mass="10702">MVALTGGAVAISGAAANGILGISATTGALTGLVTGILNVAATTGPAGAIVAKSAGGGMAAGAIGGTVTAGAATGAVVASMSGAGADAAVSSVVTETTGLPLSSTPAAILSSPIGWIVLGAAA</sequence>
<protein>
    <submittedName>
        <fullName evidence="2">Uncharacterized protein</fullName>
    </submittedName>
</protein>
<evidence type="ECO:0000313" key="2">
    <source>
        <dbReference type="EMBL" id="CAF1590486.1"/>
    </source>
</evidence>
<keyword evidence="3" id="KW-1185">Reference proteome</keyword>
<dbReference type="EMBL" id="CAJNOH010003245">
    <property type="protein sequence ID" value="CAF1329047.1"/>
    <property type="molecule type" value="Genomic_DNA"/>
</dbReference>
<organism evidence="2 3">
    <name type="scientific">Rotaria sordida</name>
    <dbReference type="NCBI Taxonomy" id="392033"/>
    <lineage>
        <taxon>Eukaryota</taxon>
        <taxon>Metazoa</taxon>
        <taxon>Spiralia</taxon>
        <taxon>Gnathifera</taxon>
        <taxon>Rotifera</taxon>
        <taxon>Eurotatoria</taxon>
        <taxon>Bdelloidea</taxon>
        <taxon>Philodinida</taxon>
        <taxon>Philodinidae</taxon>
        <taxon>Rotaria</taxon>
    </lineage>
</organism>